<dbReference type="KEGG" id="hra:EI982_12410"/>
<keyword evidence="5" id="KW-1185">Reference proteome</keyword>
<dbReference type="Proteomes" id="UP000428325">
    <property type="component" value="Chromosome"/>
</dbReference>
<feature type="domain" description="ChsH2 C-terminal OB-fold" evidence="2">
    <location>
        <begin position="69"/>
        <end position="130"/>
    </location>
</feature>
<dbReference type="SUPFAM" id="SSF50249">
    <property type="entry name" value="Nucleic acid-binding proteins"/>
    <property type="match status" value="1"/>
</dbReference>
<protein>
    <submittedName>
        <fullName evidence="4">Zn-ribbon domain-containing OB-fold protein</fullName>
    </submittedName>
</protein>
<dbReference type="Pfam" id="PF01796">
    <property type="entry name" value="OB_ChsH2_C"/>
    <property type="match status" value="1"/>
</dbReference>
<evidence type="ECO:0000313" key="4">
    <source>
        <dbReference type="EMBL" id="QGX95535.1"/>
    </source>
</evidence>
<organism evidence="4 5">
    <name type="scientific">Haloplanus rallus</name>
    <dbReference type="NCBI Taxonomy" id="1816183"/>
    <lineage>
        <taxon>Archaea</taxon>
        <taxon>Methanobacteriati</taxon>
        <taxon>Methanobacteriota</taxon>
        <taxon>Stenosarchaea group</taxon>
        <taxon>Halobacteria</taxon>
        <taxon>Halobacteriales</taxon>
        <taxon>Haloferacaceae</taxon>
        <taxon>Haloplanus</taxon>
    </lineage>
</organism>
<dbReference type="PANTHER" id="PTHR34075:SF5">
    <property type="entry name" value="BLR3430 PROTEIN"/>
    <property type="match status" value="1"/>
</dbReference>
<sequence length="155" mass="16822">MTDDPSDPTTPPRTADAFTADSPFTLPGFFAALAEGDLLAAVCADCGTRLLPPRPACYACGSRNLRTEPQPRTGEVATYTEVRTPPPALADRAPYTVAVVELDSGARLTGRVTAPYDVLDIGTRVRLTTRPPDDDELAMARDHEREWPIHEFEPV</sequence>
<dbReference type="GeneID" id="99246846"/>
<name>A0A6B9F4W5_9EURY</name>
<dbReference type="OrthoDB" id="9573at2157"/>
<feature type="domain" description="ChsH2 rubredoxin-like zinc ribbon" evidence="3">
    <location>
        <begin position="30"/>
        <end position="65"/>
    </location>
</feature>
<dbReference type="Pfam" id="PF12172">
    <property type="entry name" value="zf-ChsH2"/>
    <property type="match status" value="1"/>
</dbReference>
<dbReference type="Gene3D" id="6.10.30.10">
    <property type="match status" value="1"/>
</dbReference>
<dbReference type="RefSeq" id="WP_157689994.1">
    <property type="nucleotide sequence ID" value="NZ_CP034345.1"/>
</dbReference>
<reference evidence="4 5" key="1">
    <citation type="submission" date="2018-12" db="EMBL/GenBank/DDBJ databases">
        <title>Complete genome sequence of Haloplanus rallus MBLA0036.</title>
        <authorList>
            <person name="Nam Y.-d."/>
            <person name="Kang J."/>
            <person name="Chung W.-H."/>
            <person name="Park Y.S."/>
        </authorList>
    </citation>
    <scope>NUCLEOTIDE SEQUENCE [LARGE SCALE GENOMIC DNA]</scope>
    <source>
        <strain evidence="4 5">MBLA0036</strain>
    </source>
</reference>
<dbReference type="InterPro" id="IPR012340">
    <property type="entry name" value="NA-bd_OB-fold"/>
</dbReference>
<dbReference type="InterPro" id="IPR052513">
    <property type="entry name" value="Thioester_dehydratase-like"/>
</dbReference>
<evidence type="ECO:0000259" key="3">
    <source>
        <dbReference type="Pfam" id="PF12172"/>
    </source>
</evidence>
<proteinExistence type="predicted"/>
<evidence type="ECO:0000256" key="1">
    <source>
        <dbReference type="SAM" id="MobiDB-lite"/>
    </source>
</evidence>
<accession>A0A6B9F4W5</accession>
<feature type="region of interest" description="Disordered" evidence="1">
    <location>
        <begin position="62"/>
        <end position="88"/>
    </location>
</feature>
<dbReference type="InterPro" id="IPR022002">
    <property type="entry name" value="ChsH2_Znr"/>
</dbReference>
<evidence type="ECO:0000313" key="5">
    <source>
        <dbReference type="Proteomes" id="UP000428325"/>
    </source>
</evidence>
<dbReference type="EMBL" id="CP034345">
    <property type="protein sequence ID" value="QGX95535.1"/>
    <property type="molecule type" value="Genomic_DNA"/>
</dbReference>
<evidence type="ECO:0000259" key="2">
    <source>
        <dbReference type="Pfam" id="PF01796"/>
    </source>
</evidence>
<gene>
    <name evidence="4" type="ORF">EI982_12410</name>
</gene>
<dbReference type="AlphaFoldDB" id="A0A6B9F4W5"/>
<dbReference type="InterPro" id="IPR002878">
    <property type="entry name" value="ChsH2_C"/>
</dbReference>
<dbReference type="PANTHER" id="PTHR34075">
    <property type="entry name" value="BLR3430 PROTEIN"/>
    <property type="match status" value="1"/>
</dbReference>